<organism evidence="8 9">
    <name type="scientific">Solanum bulbocastanum</name>
    <name type="common">Wild potato</name>
    <dbReference type="NCBI Taxonomy" id="147425"/>
    <lineage>
        <taxon>Eukaryota</taxon>
        <taxon>Viridiplantae</taxon>
        <taxon>Streptophyta</taxon>
        <taxon>Embryophyta</taxon>
        <taxon>Tracheophyta</taxon>
        <taxon>Spermatophyta</taxon>
        <taxon>Magnoliopsida</taxon>
        <taxon>eudicotyledons</taxon>
        <taxon>Gunneridae</taxon>
        <taxon>Pentapetalae</taxon>
        <taxon>asterids</taxon>
        <taxon>lamiids</taxon>
        <taxon>Solanales</taxon>
        <taxon>Solanaceae</taxon>
        <taxon>Solanoideae</taxon>
        <taxon>Solaneae</taxon>
        <taxon>Solanum</taxon>
    </lineage>
</organism>
<keyword evidence="7" id="KW-0812">Transmembrane</keyword>
<evidence type="ECO:0000256" key="1">
    <source>
        <dbReference type="ARBA" id="ARBA00004323"/>
    </source>
</evidence>
<dbReference type="PANTHER" id="PTHR31311">
    <property type="entry name" value="XYLOGLUCAN 6-XYLOSYLTRANSFERASE 5-RELATED-RELATED"/>
    <property type="match status" value="1"/>
</dbReference>
<dbReference type="GO" id="GO:0005768">
    <property type="term" value="C:endosome"/>
    <property type="evidence" value="ECO:0007669"/>
    <property type="project" value="TreeGrafter"/>
</dbReference>
<accession>A0AAN8TTQ1</accession>
<keyword evidence="3" id="KW-0328">Glycosyltransferase</keyword>
<evidence type="ECO:0000256" key="2">
    <source>
        <dbReference type="ARBA" id="ARBA00005664"/>
    </source>
</evidence>
<dbReference type="GO" id="GO:0008378">
    <property type="term" value="F:galactosyltransferase activity"/>
    <property type="evidence" value="ECO:0007669"/>
    <property type="project" value="TreeGrafter"/>
</dbReference>
<dbReference type="AlphaFoldDB" id="A0AAN8TTQ1"/>
<evidence type="ECO:0000256" key="3">
    <source>
        <dbReference type="ARBA" id="ARBA00022676"/>
    </source>
</evidence>
<proteinExistence type="inferred from homology"/>
<keyword evidence="9" id="KW-1185">Reference proteome</keyword>
<dbReference type="InterPro" id="IPR008630">
    <property type="entry name" value="Glyco_trans_34"/>
</dbReference>
<dbReference type="Gene3D" id="3.90.550.10">
    <property type="entry name" value="Spore Coat Polysaccharide Biosynthesis Protein SpsA, Chain A"/>
    <property type="match status" value="1"/>
</dbReference>
<dbReference type="GO" id="GO:0005802">
    <property type="term" value="C:trans-Golgi network"/>
    <property type="evidence" value="ECO:0007669"/>
    <property type="project" value="TreeGrafter"/>
</dbReference>
<keyword evidence="4" id="KW-0808">Transferase</keyword>
<gene>
    <name evidence="8" type="ORF">RDI58_006997</name>
</gene>
<name>A0AAN8TTQ1_SOLBU</name>
<comment type="subcellular location">
    <subcellularLocation>
        <location evidence="1">Golgi apparatus membrane</location>
        <topology evidence="1">Single-pass type II membrane protein</topology>
    </subcellularLocation>
</comment>
<dbReference type="PANTHER" id="PTHR31311:SF3">
    <property type="entry name" value="GLYCOSYLTRANSFERASE 7-RELATED"/>
    <property type="match status" value="1"/>
</dbReference>
<evidence type="ECO:0000256" key="4">
    <source>
        <dbReference type="ARBA" id="ARBA00022679"/>
    </source>
</evidence>
<protein>
    <submittedName>
        <fullName evidence="8">Uncharacterized protein</fullName>
    </submittedName>
</protein>
<dbReference type="Pfam" id="PF05637">
    <property type="entry name" value="Glyco_transf_34"/>
    <property type="match status" value="1"/>
</dbReference>
<evidence type="ECO:0000313" key="8">
    <source>
        <dbReference type="EMBL" id="KAK6793544.1"/>
    </source>
</evidence>
<evidence type="ECO:0000256" key="7">
    <source>
        <dbReference type="SAM" id="Phobius"/>
    </source>
</evidence>
<evidence type="ECO:0000313" key="9">
    <source>
        <dbReference type="Proteomes" id="UP001371456"/>
    </source>
</evidence>
<comment type="caution">
    <text evidence="8">The sequence shown here is derived from an EMBL/GenBank/DDBJ whole genome shotgun (WGS) entry which is preliminary data.</text>
</comment>
<dbReference type="EMBL" id="JBANQN010000003">
    <property type="protein sequence ID" value="KAK6793544.1"/>
    <property type="molecule type" value="Genomic_DNA"/>
</dbReference>
<evidence type="ECO:0000256" key="6">
    <source>
        <dbReference type="ARBA" id="ARBA00023034"/>
    </source>
</evidence>
<sequence>MNEQDMMKEKLSNGEILEEQSHDSVAWEGDVYSQVLGKEKNGYVHCLGLAPTRSLLWGTSNNHTPYDSMTKVSSFFSNVFMFVGGTLVIVLALWSFMSPKYPSFSTINLDFNLDQEGSTNFYDEPNLSYTIEKPIQNWDNKRRQWFNLHPSFKLEGEKERILIVSGSQSTPCKNPVGDHLLLRFFKNKVDYSRIHGYDLFYNDVLLEPKMFFFWAKLPAVRAAMVAHPEAEWICGDYNPIYSWETCYDAMQKALNFADNQVLRKYGFLHNNLVDSSTVFPLPFDFPSNI</sequence>
<keyword evidence="5" id="KW-0735">Signal-anchor</keyword>
<keyword evidence="7" id="KW-1133">Transmembrane helix</keyword>
<evidence type="ECO:0000256" key="5">
    <source>
        <dbReference type="ARBA" id="ARBA00022968"/>
    </source>
</evidence>
<dbReference type="Proteomes" id="UP001371456">
    <property type="component" value="Unassembled WGS sequence"/>
</dbReference>
<dbReference type="InterPro" id="IPR029044">
    <property type="entry name" value="Nucleotide-diphossugar_trans"/>
</dbReference>
<dbReference type="GO" id="GO:0000139">
    <property type="term" value="C:Golgi membrane"/>
    <property type="evidence" value="ECO:0007669"/>
    <property type="project" value="UniProtKB-SubCell"/>
</dbReference>
<reference evidence="8 9" key="1">
    <citation type="submission" date="2024-02" db="EMBL/GenBank/DDBJ databases">
        <title>de novo genome assembly of Solanum bulbocastanum strain 11H21.</title>
        <authorList>
            <person name="Hosaka A.J."/>
        </authorList>
    </citation>
    <scope>NUCLEOTIDE SEQUENCE [LARGE SCALE GENOMIC DNA]</scope>
    <source>
        <tissue evidence="8">Young leaves</tissue>
    </source>
</reference>
<keyword evidence="7" id="KW-0472">Membrane</keyword>
<feature type="transmembrane region" description="Helical" evidence="7">
    <location>
        <begin position="75"/>
        <end position="97"/>
    </location>
</feature>
<comment type="similarity">
    <text evidence="2">Belongs to the glycosyltransferase 34 family.</text>
</comment>
<keyword evidence="6" id="KW-0333">Golgi apparatus</keyword>